<evidence type="ECO:0000256" key="1">
    <source>
        <dbReference type="SAM" id="Phobius"/>
    </source>
</evidence>
<feature type="transmembrane region" description="Helical" evidence="1">
    <location>
        <begin position="138"/>
        <end position="157"/>
    </location>
</feature>
<keyword evidence="1" id="KW-1133">Transmembrane helix</keyword>
<feature type="transmembrane region" description="Helical" evidence="1">
    <location>
        <begin position="63"/>
        <end position="87"/>
    </location>
</feature>
<accession>A0ABX1LUR7</accession>
<dbReference type="InterPro" id="IPR051082">
    <property type="entry name" value="Pentapeptide-BTB/POZ_domain"/>
</dbReference>
<evidence type="ECO:0000313" key="3">
    <source>
        <dbReference type="Proteomes" id="UP000738376"/>
    </source>
</evidence>
<keyword evidence="3" id="KW-1185">Reference proteome</keyword>
<dbReference type="PANTHER" id="PTHR14136:SF17">
    <property type="entry name" value="BTB_POZ DOMAIN-CONTAINING PROTEIN KCTD9"/>
    <property type="match status" value="1"/>
</dbReference>
<keyword evidence="1" id="KW-0812">Transmembrane</keyword>
<dbReference type="RefSeq" id="WP_169364872.1">
    <property type="nucleotide sequence ID" value="NZ_JAAVJL010000002.1"/>
</dbReference>
<feature type="transmembrane region" description="Helical" evidence="1">
    <location>
        <begin position="99"/>
        <end position="118"/>
    </location>
</feature>
<keyword evidence="1" id="KW-0472">Membrane</keyword>
<name>A0ABX1LUR7_9CYAN</name>
<dbReference type="PANTHER" id="PTHR14136">
    <property type="entry name" value="BTB_POZ DOMAIN-CONTAINING PROTEIN KCTD9"/>
    <property type="match status" value="1"/>
</dbReference>
<dbReference type="Pfam" id="PF00805">
    <property type="entry name" value="Pentapeptide"/>
    <property type="match status" value="2"/>
</dbReference>
<dbReference type="InterPro" id="IPR001646">
    <property type="entry name" value="5peptide_repeat"/>
</dbReference>
<evidence type="ECO:0008006" key="4">
    <source>
        <dbReference type="Google" id="ProtNLM"/>
    </source>
</evidence>
<protein>
    <recommendedName>
        <fullName evidence="4">Pentapeptide repeat-containing protein</fullName>
    </recommendedName>
</protein>
<sequence length="283" mass="31922">MSDQPYSYQDQNLQGQSFVGMDLTGADFSGADLRGCDFTRATLVGANFERVITGQTPQQINDAILAIILGAIAILLTTAIISFVVIQIDSLFFSWFGEIYRKISGVLAGIFLSLLYFFQNDILERFPKTSRFLGDASLGILFIIMLLLTLWLAVISFAGSGAILFLIPMAVSAIVTFKIFTWLLESISNRSGTSFKKANLTGANFRHALIYHTDFSFALLTGICIEGWLLDSQTLFTKSQCQYVYLQPEQERYPHTGNFQERDWENFLRQFITQNYHLKSKDD</sequence>
<dbReference type="Gene3D" id="2.160.20.80">
    <property type="entry name" value="E3 ubiquitin-protein ligase SopA"/>
    <property type="match status" value="2"/>
</dbReference>
<dbReference type="SUPFAM" id="SSF141571">
    <property type="entry name" value="Pentapeptide repeat-like"/>
    <property type="match status" value="1"/>
</dbReference>
<comment type="caution">
    <text evidence="2">The sequence shown here is derived from an EMBL/GenBank/DDBJ whole genome shotgun (WGS) entry which is preliminary data.</text>
</comment>
<proteinExistence type="predicted"/>
<dbReference type="EMBL" id="JAAVJL010000002">
    <property type="protein sequence ID" value="NMF59902.1"/>
    <property type="molecule type" value="Genomic_DNA"/>
</dbReference>
<reference evidence="2 3" key="1">
    <citation type="submission" date="2020-03" db="EMBL/GenBank/DDBJ databases">
        <title>Draft Genome Sequence of 2-Methylisoborneol Producing Pseudanabaena yagii Strain GIHE-NHR1 Isolated from North Han River in South Korea.</title>
        <authorList>
            <person name="Jeong J."/>
        </authorList>
    </citation>
    <scope>NUCLEOTIDE SEQUENCE [LARGE SCALE GENOMIC DNA]</scope>
    <source>
        <strain evidence="2 3">GIHE-NHR1</strain>
    </source>
</reference>
<organism evidence="2 3">
    <name type="scientific">Pseudanabaena yagii GIHE-NHR1</name>
    <dbReference type="NCBI Taxonomy" id="2722753"/>
    <lineage>
        <taxon>Bacteria</taxon>
        <taxon>Bacillati</taxon>
        <taxon>Cyanobacteriota</taxon>
        <taxon>Cyanophyceae</taxon>
        <taxon>Pseudanabaenales</taxon>
        <taxon>Pseudanabaenaceae</taxon>
        <taxon>Pseudanabaena</taxon>
        <taxon>Pseudanabaena yagii</taxon>
    </lineage>
</organism>
<evidence type="ECO:0000313" key="2">
    <source>
        <dbReference type="EMBL" id="NMF59902.1"/>
    </source>
</evidence>
<feature type="transmembrane region" description="Helical" evidence="1">
    <location>
        <begin position="163"/>
        <end position="184"/>
    </location>
</feature>
<dbReference type="Proteomes" id="UP000738376">
    <property type="component" value="Unassembled WGS sequence"/>
</dbReference>
<gene>
    <name evidence="2" type="ORF">HC246_18220</name>
</gene>